<keyword evidence="2" id="KW-1185">Reference proteome</keyword>
<comment type="caution">
    <text evidence="1">The sequence shown here is derived from an EMBL/GenBank/DDBJ whole genome shotgun (WGS) entry which is preliminary data.</text>
</comment>
<accession>A0ABS6Z5I9</accession>
<sequence>MDTAGDDVFTSKRRESVMTTEELAKFYALLTILEPQTQVCLHSARLAEVGTVGDGNTDTDTAVLKQLKTHADKISAELASVKPEKLQRKTEATAKLIV</sequence>
<proteinExistence type="predicted"/>
<dbReference type="RefSeq" id="WP_219667508.1">
    <property type="nucleotide sequence ID" value="NZ_WTFF01000085.1"/>
</dbReference>
<protein>
    <submittedName>
        <fullName evidence="1">Uncharacterized protein</fullName>
    </submittedName>
</protein>
<dbReference type="Proteomes" id="UP000812013">
    <property type="component" value="Unassembled WGS sequence"/>
</dbReference>
<evidence type="ECO:0000313" key="2">
    <source>
        <dbReference type="Proteomes" id="UP000812013"/>
    </source>
</evidence>
<reference evidence="1 2" key="1">
    <citation type="submission" date="2019-12" db="EMBL/GenBank/DDBJ databases">
        <title>Genome sequence of Streptomyces bambusae.</title>
        <authorList>
            <person name="Bansal K."/>
            <person name="Choksket S."/>
            <person name="Korpole S."/>
            <person name="Patil P.B."/>
        </authorList>
    </citation>
    <scope>NUCLEOTIDE SEQUENCE [LARGE SCALE GENOMIC DNA]</scope>
    <source>
        <strain evidence="1 2">SK60</strain>
    </source>
</reference>
<organism evidence="1 2">
    <name type="scientific">Streptomyces bambusae</name>
    <dbReference type="NCBI Taxonomy" id="1550616"/>
    <lineage>
        <taxon>Bacteria</taxon>
        <taxon>Bacillati</taxon>
        <taxon>Actinomycetota</taxon>
        <taxon>Actinomycetes</taxon>
        <taxon>Kitasatosporales</taxon>
        <taxon>Streptomycetaceae</taxon>
        <taxon>Streptomyces</taxon>
    </lineage>
</organism>
<name>A0ABS6Z5I9_9ACTN</name>
<gene>
    <name evidence="1" type="ORF">GPJ59_14410</name>
</gene>
<dbReference type="EMBL" id="WTFF01000085">
    <property type="protein sequence ID" value="MBW5483043.1"/>
    <property type="molecule type" value="Genomic_DNA"/>
</dbReference>
<evidence type="ECO:0000313" key="1">
    <source>
        <dbReference type="EMBL" id="MBW5483043.1"/>
    </source>
</evidence>